<protein>
    <recommendedName>
        <fullName evidence="6">Novel STAND NTPase 1 domain-containing protein</fullName>
    </recommendedName>
</protein>
<organism evidence="7 8">
    <name type="scientific">Pseudanabaena yagii GIHE-NHR1</name>
    <dbReference type="NCBI Taxonomy" id="2722753"/>
    <lineage>
        <taxon>Bacteria</taxon>
        <taxon>Bacillati</taxon>
        <taxon>Cyanobacteriota</taxon>
        <taxon>Cyanophyceae</taxon>
        <taxon>Pseudanabaenales</taxon>
        <taxon>Pseudanabaenaceae</taxon>
        <taxon>Pseudanabaena</taxon>
        <taxon>Pseudanabaena yagii</taxon>
    </lineage>
</organism>
<dbReference type="PROSITE" id="PS50082">
    <property type="entry name" value="WD_REPEATS_2"/>
    <property type="match status" value="14"/>
</dbReference>
<dbReference type="Pfam" id="PF20703">
    <property type="entry name" value="nSTAND1"/>
    <property type="match status" value="1"/>
</dbReference>
<dbReference type="Gene3D" id="1.25.40.10">
    <property type="entry name" value="Tetratricopeptide repeat domain"/>
    <property type="match status" value="2"/>
</dbReference>
<sequence>MSDDSKLTSANISPENEDLLQELSMTLDMYEGEFKLLLARCNYQDLRDRLITRLKEIHPQPIYEIKLPRSQKDLYNYIIAQVRSETPKVLTIMGLDELEDLHAALLDINLNREMFRNHCPYPIVWWISDSTHKRIIRTAPDFESWTTTLEFPIDTDELLTSLHDGSEALFSHVLAPSEIPFFKKLGQIHQLGSIQCAELETALKEISDRGLNLEPRLQANLNFIRGLDTLPPNNSPAKALEYLQASFNYWQEVKDIERCGLLINQIGQVNYTIADAEKYRTPNWELARAGFQSAIEFFEKINRSDFVANIIIRLFVTAYRMSDWDAVEAIVQKALPLHQEFHEPYHLSLDYRYLAEVALQKQEWRTARNYGKMALSFLDQAPQDYQKWRNLYLFTIAQAEIQLNHNQEGLKLLLEAKELGDTGHPHVYIQLLNELRSLYTKQKQYLEAYVTKQEQYAVEQQYGYRAFIGAGRLQGKKSVGKSQTDVATEIEASGRKHDLDELITRIAKPSYKLIVLYGKSGVGKSSLVNAGLIPQLQHTSFEGRDVCAIALRVYTNWEEELEKALKTRTPQPSLPLEKALTPQPPLPMGEGESDSLLLPSPSGREAGGLGSAQTNGEGIISKLREKESQNLRIVLIFDQFEEFFFVYYNQPTERRRFFEFIGSLLNDSQNLSSLKVVLSLREDYLHYLLECNQIESMAAIDQDILSKNVLYRVGNLKVEAAKALIQTLTEKSRFYLEPELIGAIADDLKDELGEVRPIELQVIGAQLQQEGIKTLANYRLLGANPKAILVERYLNDVIVDCGEENERLAKFLLFMMTDERGTRPLKTRVELEKDLHDLLTEMQGDTSALDLVLEIFVRSGLVVLIPESPLDRYQLVHDYLAEFIRASQAPEMAKLQQELAETRETLRETVDRLSVAVKEEEAAKFKARGRSRLAFGVGIVASVMAVGAVLTGFFAWKSSVDAQFVSDSYKMISLVNNGLQLEALIEAVDTADRLQKSQIVSSDVKMRVAASMQEVIYATQEKNRLIGHSSYVYSVAFSPDGKQLATASEDNTVKLWSIDGKEIQTLKGYSSRVYSVVFSPDGKQLATASEDTTVKLWSIDGKEIQTFKGHSDGINSVVFSPDGKQLATASEDKTVKLWSIDGKEIQTLKGHNSPVRSVVFSPDGKQLATASEDTTVKLWSIDGKEIQTLKGHSSPVFSVVFSPDSKQLATASYDKTVKLWSIDGKEIQTLKGHSSPVFSVVFSPNGKQLATASEDNTVKLWSIDGKELQTLKGHGSGVSSTAFSPDGKQLATASYDNTVKLWNVDGKEIPTLKGHSIGFNSGVNSVAFSPDGKQLATASFDKTVKLWSIDGKELQTLKGHGDNVNSVAFSPDGKQLATASFDKTVKLWSIDGKELQTLKGHNSIVNSVAFSPDGKQLATASFDKTVKLWSIDGKELQTLKGHNSIVNSVAFSPDGKQLATASFDNTVKLWSIDGKELQTLKGHNSIVNSVAFSPDGKQLATASNDKTVKLWSIDGKELQTLKGHGSGVYSVVFSPDSKYLATSSGDNTVKLWNIDGKELQTLKGHSGGVNSVTFSPDGKQLATASEDNTVKLWSIDIDRLKGLACNWLQEYIINQPDLKQKLATCRDPQTLKAATPALVAEARTKGMNGQPEVALSLFQESKKLDNSLDFNPELEVAPYFITKGKKLAQKGEIKDAVVAYKQALKNAPILKISADSWLTLCWYGAIYNSASQVIFACDNAINLEPNNLNILRSRAIARTITNNKKGAIEDLRKYIYQQQSDQPKSFLLLSKIFKNGDEQVWLDALQQGKNPFTPEKLSEWRKQAKEQLEQENKSG</sequence>
<feature type="repeat" description="WD" evidence="3">
    <location>
        <begin position="1189"/>
        <end position="1230"/>
    </location>
</feature>
<keyword evidence="1 3" id="KW-0853">WD repeat</keyword>
<reference evidence="7 8" key="1">
    <citation type="submission" date="2020-03" db="EMBL/GenBank/DDBJ databases">
        <title>Draft Genome Sequence of 2-Methylisoborneol Producing Pseudanabaena yagii Strain GIHE-NHR1 Isolated from North Han River in South Korea.</title>
        <authorList>
            <person name="Jeong J."/>
        </authorList>
    </citation>
    <scope>NUCLEOTIDE SEQUENCE [LARGE SCALE GENOMIC DNA]</scope>
    <source>
        <strain evidence="7 8">GIHE-NHR1</strain>
    </source>
</reference>
<dbReference type="InterPro" id="IPR050505">
    <property type="entry name" value="WDR55/POC1"/>
</dbReference>
<accession>A0ABX1LSQ8</accession>
<dbReference type="RefSeq" id="WP_169364000.1">
    <property type="nucleotide sequence ID" value="NZ_JAAVJL010000001.1"/>
</dbReference>
<dbReference type="SMART" id="SM00320">
    <property type="entry name" value="WD40"/>
    <property type="match status" value="14"/>
</dbReference>
<dbReference type="InterPro" id="IPR011990">
    <property type="entry name" value="TPR-like_helical_dom_sf"/>
</dbReference>
<evidence type="ECO:0000256" key="1">
    <source>
        <dbReference type="ARBA" id="ARBA00022574"/>
    </source>
</evidence>
<dbReference type="SUPFAM" id="SSF48452">
    <property type="entry name" value="TPR-like"/>
    <property type="match status" value="2"/>
</dbReference>
<feature type="repeat" description="WD" evidence="3">
    <location>
        <begin position="1271"/>
        <end position="1305"/>
    </location>
</feature>
<dbReference type="InterPro" id="IPR036322">
    <property type="entry name" value="WD40_repeat_dom_sf"/>
</dbReference>
<dbReference type="CDD" id="cd00200">
    <property type="entry name" value="WD40"/>
    <property type="match status" value="3"/>
</dbReference>
<evidence type="ECO:0000256" key="3">
    <source>
        <dbReference type="PROSITE-ProRule" id="PRU00221"/>
    </source>
</evidence>
<evidence type="ECO:0000259" key="6">
    <source>
        <dbReference type="Pfam" id="PF20703"/>
    </source>
</evidence>
<feature type="region of interest" description="Disordered" evidence="5">
    <location>
        <begin position="566"/>
        <end position="613"/>
    </location>
</feature>
<feature type="repeat" description="WD" evidence="3">
    <location>
        <begin position="1521"/>
        <end position="1562"/>
    </location>
</feature>
<dbReference type="Proteomes" id="UP000738376">
    <property type="component" value="Unassembled WGS sequence"/>
</dbReference>
<feature type="repeat" description="WD" evidence="3">
    <location>
        <begin position="1398"/>
        <end position="1439"/>
    </location>
</feature>
<feature type="repeat" description="WD" evidence="3">
    <location>
        <begin position="1439"/>
        <end position="1480"/>
    </location>
</feature>
<feature type="repeat" description="WD" evidence="3">
    <location>
        <begin position="1230"/>
        <end position="1271"/>
    </location>
</feature>
<dbReference type="SUPFAM" id="SSF52540">
    <property type="entry name" value="P-loop containing nucleoside triphosphate hydrolases"/>
    <property type="match status" value="1"/>
</dbReference>
<dbReference type="PANTHER" id="PTHR44019:SF8">
    <property type="entry name" value="POC1 CENTRIOLAR PROTEIN HOMOLOG"/>
    <property type="match status" value="1"/>
</dbReference>
<dbReference type="SUPFAM" id="SSF50978">
    <property type="entry name" value="WD40 repeat-like"/>
    <property type="match status" value="2"/>
</dbReference>
<proteinExistence type="predicted"/>
<dbReference type="InterPro" id="IPR019775">
    <property type="entry name" value="WD40_repeat_CS"/>
</dbReference>
<feature type="repeat" description="WD" evidence="3">
    <location>
        <begin position="1025"/>
        <end position="1066"/>
    </location>
</feature>
<keyword evidence="8" id="KW-1185">Reference proteome</keyword>
<feature type="domain" description="Novel STAND NTPase 1" evidence="6">
    <location>
        <begin position="494"/>
        <end position="881"/>
    </location>
</feature>
<dbReference type="PRINTS" id="PR00320">
    <property type="entry name" value="GPROTEINBRPT"/>
</dbReference>
<evidence type="ECO:0000313" key="8">
    <source>
        <dbReference type="Proteomes" id="UP000738376"/>
    </source>
</evidence>
<feature type="repeat" description="WD" evidence="3">
    <location>
        <begin position="1357"/>
        <end position="1398"/>
    </location>
</feature>
<evidence type="ECO:0000256" key="4">
    <source>
        <dbReference type="SAM" id="Coils"/>
    </source>
</evidence>
<evidence type="ECO:0000256" key="2">
    <source>
        <dbReference type="ARBA" id="ARBA00022737"/>
    </source>
</evidence>
<evidence type="ECO:0000313" key="7">
    <source>
        <dbReference type="EMBL" id="NMF59197.1"/>
    </source>
</evidence>
<feature type="repeat" description="WD" evidence="3">
    <location>
        <begin position="1148"/>
        <end position="1189"/>
    </location>
</feature>
<feature type="region of interest" description="Disordered" evidence="5">
    <location>
        <begin position="1810"/>
        <end position="1835"/>
    </location>
</feature>
<keyword evidence="4" id="KW-0175">Coiled coil</keyword>
<dbReference type="InterPro" id="IPR027417">
    <property type="entry name" value="P-loop_NTPase"/>
</dbReference>
<feature type="coiled-coil region" evidence="4">
    <location>
        <begin position="892"/>
        <end position="923"/>
    </location>
</feature>
<dbReference type="InterPro" id="IPR049052">
    <property type="entry name" value="nSTAND1"/>
</dbReference>
<dbReference type="Gene3D" id="2.130.10.10">
    <property type="entry name" value="YVTN repeat-like/Quinoprotein amine dehydrogenase"/>
    <property type="match status" value="5"/>
</dbReference>
<feature type="compositionally biased region" description="Basic and acidic residues" evidence="5">
    <location>
        <begin position="1816"/>
        <end position="1835"/>
    </location>
</feature>
<comment type="caution">
    <text evidence="7">The sequence shown here is derived from an EMBL/GenBank/DDBJ whole genome shotgun (WGS) entry which is preliminary data.</text>
</comment>
<feature type="repeat" description="WD" evidence="3">
    <location>
        <begin position="1107"/>
        <end position="1148"/>
    </location>
</feature>
<evidence type="ECO:0000256" key="5">
    <source>
        <dbReference type="SAM" id="MobiDB-lite"/>
    </source>
</evidence>
<dbReference type="InterPro" id="IPR020472">
    <property type="entry name" value="WD40_PAC1"/>
</dbReference>
<dbReference type="EMBL" id="JAAVJL010000001">
    <property type="protein sequence ID" value="NMF59197.1"/>
    <property type="molecule type" value="Genomic_DNA"/>
</dbReference>
<dbReference type="PROSITE" id="PS50294">
    <property type="entry name" value="WD_REPEATS_REGION"/>
    <property type="match status" value="14"/>
</dbReference>
<feature type="repeat" description="WD" evidence="3">
    <location>
        <begin position="1066"/>
        <end position="1107"/>
    </location>
</feature>
<dbReference type="PANTHER" id="PTHR44019">
    <property type="entry name" value="WD REPEAT-CONTAINING PROTEIN 55"/>
    <property type="match status" value="1"/>
</dbReference>
<dbReference type="InterPro" id="IPR001680">
    <property type="entry name" value="WD40_rpt"/>
</dbReference>
<dbReference type="InterPro" id="IPR015943">
    <property type="entry name" value="WD40/YVTN_repeat-like_dom_sf"/>
</dbReference>
<dbReference type="Gene3D" id="3.40.50.300">
    <property type="entry name" value="P-loop containing nucleotide triphosphate hydrolases"/>
    <property type="match status" value="1"/>
</dbReference>
<gene>
    <name evidence="7" type="ORF">HC246_14535</name>
</gene>
<dbReference type="Pfam" id="PF00400">
    <property type="entry name" value="WD40"/>
    <property type="match status" value="14"/>
</dbReference>
<feature type="repeat" description="WD" evidence="3">
    <location>
        <begin position="1562"/>
        <end position="1596"/>
    </location>
</feature>
<name>A0ABX1LSQ8_9CYAN</name>
<feature type="repeat" description="WD" evidence="3">
    <location>
        <begin position="1480"/>
        <end position="1521"/>
    </location>
</feature>
<feature type="repeat" description="WD" evidence="3">
    <location>
        <begin position="1316"/>
        <end position="1357"/>
    </location>
</feature>
<keyword evidence="2" id="KW-0677">Repeat</keyword>
<dbReference type="PROSITE" id="PS00678">
    <property type="entry name" value="WD_REPEATS_1"/>
    <property type="match status" value="2"/>
</dbReference>